<protein>
    <recommendedName>
        <fullName evidence="1">HTH-like domain-containing protein</fullName>
    </recommendedName>
</protein>
<evidence type="ECO:0000313" key="2">
    <source>
        <dbReference type="EMBL" id="KVW98050.1"/>
    </source>
</evidence>
<dbReference type="InterPro" id="IPR025948">
    <property type="entry name" value="HTH-like_dom"/>
</dbReference>
<dbReference type="EMBL" id="LDUG01000011">
    <property type="protein sequence ID" value="KVW98050.1"/>
    <property type="molecule type" value="Genomic_DNA"/>
</dbReference>
<keyword evidence="3" id="KW-1185">Reference proteome</keyword>
<gene>
    <name evidence="2" type="ORF">ABW22_03265</name>
</gene>
<proteinExistence type="predicted"/>
<dbReference type="PANTHER" id="PTHR46889:SF4">
    <property type="entry name" value="TRANSPOSASE INSO FOR INSERTION SEQUENCE ELEMENT IS911B-RELATED"/>
    <property type="match status" value="1"/>
</dbReference>
<organism evidence="2 3">
    <name type="scientific">Thiobacillus denitrificans</name>
    <dbReference type="NCBI Taxonomy" id="36861"/>
    <lineage>
        <taxon>Bacteria</taxon>
        <taxon>Pseudomonadati</taxon>
        <taxon>Pseudomonadota</taxon>
        <taxon>Betaproteobacteria</taxon>
        <taxon>Nitrosomonadales</taxon>
        <taxon>Thiobacillaceae</taxon>
        <taxon>Thiobacillus</taxon>
    </lineage>
</organism>
<comment type="caution">
    <text evidence="2">The sequence shown here is derived from an EMBL/GenBank/DDBJ whole genome shotgun (WGS) entry which is preliminary data.</text>
</comment>
<dbReference type="Proteomes" id="UP000064243">
    <property type="component" value="Unassembled WGS sequence"/>
</dbReference>
<reference evidence="2 3" key="1">
    <citation type="journal article" date="2015" name="Appl. Environ. Microbiol.">
        <title>Aerobic and Anaerobic Thiosulfate Oxidation by a Cold-Adapted, Subglacial Chemoautotroph.</title>
        <authorList>
            <person name="Harrold Z.R."/>
            <person name="Skidmore M.L."/>
            <person name="Hamilton T.L."/>
            <person name="Desch L."/>
            <person name="Amada K."/>
            <person name="van Gelder W."/>
            <person name="Glover K."/>
            <person name="Roden E.E."/>
            <person name="Boyd E.S."/>
        </authorList>
    </citation>
    <scope>NUCLEOTIDE SEQUENCE [LARGE SCALE GENOMIC DNA]</scope>
    <source>
        <strain evidence="2 3">RG</strain>
    </source>
</reference>
<dbReference type="PANTHER" id="PTHR46889">
    <property type="entry name" value="TRANSPOSASE INSF FOR INSERTION SEQUENCE IS3B-RELATED"/>
    <property type="match status" value="1"/>
</dbReference>
<dbReference type="Pfam" id="PF13276">
    <property type="entry name" value="HTH_21"/>
    <property type="match status" value="1"/>
</dbReference>
<dbReference type="InterPro" id="IPR050900">
    <property type="entry name" value="Transposase_IS3/IS150/IS904"/>
</dbReference>
<dbReference type="PATRIC" id="fig|36861.3.peg.94"/>
<feature type="domain" description="HTH-like" evidence="1">
    <location>
        <begin position="3"/>
        <end position="49"/>
    </location>
</feature>
<name>A0A106BSW0_THIDE</name>
<dbReference type="AlphaFoldDB" id="A0A106BSW0"/>
<evidence type="ECO:0000313" key="3">
    <source>
        <dbReference type="Proteomes" id="UP000064243"/>
    </source>
</evidence>
<accession>A0A106BSW0</accession>
<sequence>MTLLELIDAEYTRRPFYGSRKLLHYLRGLGHSILAARVQRLMRVLGLAGMAPGPNTSRPHPQHKLYPYLLRGVNIDRPNQVWSTDITYIRLARGFVYLVAVP</sequence>
<evidence type="ECO:0000259" key="1">
    <source>
        <dbReference type="Pfam" id="PF13276"/>
    </source>
</evidence>